<keyword evidence="4 5" id="KW-0157">Chromophore</keyword>
<dbReference type="InterPro" id="IPR005101">
    <property type="entry name" value="Cryptochr/Photolyase_FAD-bd"/>
</dbReference>
<evidence type="ECO:0000313" key="7">
    <source>
        <dbReference type="EMBL" id="MEA5480164.1"/>
    </source>
</evidence>
<sequence length="490" mass="55537">MPQIASNSGKSPEISSGQSIALVWHRRDLRIDDNPALSEAIAQVGDQGIVLGVFIFDPDILDDGVTEGSKVDFMLGCLRELQANYRRLGSDLLFMHGQLVNSICELAKAISASHVFFNQDVEPFAIKRDRAATQALQELGIKVQSFIDIGLIAPDAIATQAGEPYKVYTPFWRNWQAKPKPKAFDAPQQLTGLASYENLPVISLPSLRELKFINDIILPKAGEAVAIELLEAFCDGNGILRYQTERDFPAHAGTSTLSPHLRFGTVGIRRVWEKAIAAEQLVRSEEDSTGITTWKQELAWREFYQHVLFYFPELETGAYRPQMRNFPWDDDEEKFVAWCEGRTGYPIVDAAMRQLNQTGWMHNRCRMIVASFLTKDLIINWQWGERYFMQKLLDGDLAANNGGWQWSASSGMDPKPLRIFNPASQARKYDPEGEYILRWLPELQGLTTAELLSGNIPPHQCKKRDYPLPIVDHSVQQQKFKQIYKDCKIT</sequence>
<feature type="domain" description="Photolyase/cryptochrome alpha/beta" evidence="6">
    <location>
        <begin position="19"/>
        <end position="151"/>
    </location>
</feature>
<dbReference type="InterPro" id="IPR018394">
    <property type="entry name" value="DNA_photolyase_1_CS_C"/>
</dbReference>
<dbReference type="PROSITE" id="PS51645">
    <property type="entry name" value="PHR_CRY_ALPHA_BETA"/>
    <property type="match status" value="1"/>
</dbReference>
<evidence type="ECO:0000256" key="4">
    <source>
        <dbReference type="ARBA" id="ARBA00022991"/>
    </source>
</evidence>
<dbReference type="SUPFAM" id="SSF48173">
    <property type="entry name" value="Cryptochrome/photolyase FAD-binding domain"/>
    <property type="match status" value="1"/>
</dbReference>
<evidence type="ECO:0000313" key="8">
    <source>
        <dbReference type="Proteomes" id="UP001301388"/>
    </source>
</evidence>
<comment type="cofactor">
    <cofactor evidence="1">
        <name>FAD</name>
        <dbReference type="ChEBI" id="CHEBI:57692"/>
    </cofactor>
</comment>
<organism evidence="7 8">
    <name type="scientific">Pseudanabaena galeata UHCC 0370</name>
    <dbReference type="NCBI Taxonomy" id="3110310"/>
    <lineage>
        <taxon>Bacteria</taxon>
        <taxon>Bacillati</taxon>
        <taxon>Cyanobacteriota</taxon>
        <taxon>Cyanophyceae</taxon>
        <taxon>Pseudanabaenales</taxon>
        <taxon>Pseudanabaenaceae</taxon>
        <taxon>Pseudanabaena</taxon>
    </lineage>
</organism>
<dbReference type="PANTHER" id="PTHR11455">
    <property type="entry name" value="CRYPTOCHROME"/>
    <property type="match status" value="1"/>
</dbReference>
<gene>
    <name evidence="7" type="ORF">VB774_21245</name>
</gene>
<dbReference type="InterPro" id="IPR002081">
    <property type="entry name" value="Cryptochrome/DNA_photolyase_1"/>
</dbReference>
<reference evidence="7 8" key="1">
    <citation type="submission" date="2023-12" db="EMBL/GenBank/DDBJ databases">
        <title>Baltic Sea Cyanobacteria.</title>
        <authorList>
            <person name="Delbaje E."/>
            <person name="Fewer D.P."/>
            <person name="Shishido T.K."/>
        </authorList>
    </citation>
    <scope>NUCLEOTIDE SEQUENCE [LARGE SCALE GENOMIC DNA]</scope>
    <source>
        <strain evidence="7 8">UHCC 0370</strain>
    </source>
</reference>
<dbReference type="Gene3D" id="3.40.50.620">
    <property type="entry name" value="HUPs"/>
    <property type="match status" value="1"/>
</dbReference>
<dbReference type="PRINTS" id="PR00147">
    <property type="entry name" value="DNAPHOTLYASE"/>
</dbReference>
<dbReference type="SUPFAM" id="SSF52425">
    <property type="entry name" value="Cryptochrome/photolyase, N-terminal domain"/>
    <property type="match status" value="1"/>
</dbReference>
<accession>A0ABU5TPF9</accession>
<name>A0ABU5TPF9_9CYAN</name>
<dbReference type="PROSITE" id="PS00691">
    <property type="entry name" value="DNA_PHOTOLYASES_1_2"/>
    <property type="match status" value="1"/>
</dbReference>
<comment type="similarity">
    <text evidence="5">Belongs to the DNA photolyase family.</text>
</comment>
<dbReference type="InterPro" id="IPR006050">
    <property type="entry name" value="DNA_photolyase_N"/>
</dbReference>
<dbReference type="PANTHER" id="PTHR11455:SF9">
    <property type="entry name" value="CRYPTOCHROME CIRCADIAN CLOCK 5 ISOFORM X1"/>
    <property type="match status" value="1"/>
</dbReference>
<comment type="caution">
    <text evidence="7">The sequence shown here is derived from an EMBL/GenBank/DDBJ whole genome shotgun (WGS) entry which is preliminary data.</text>
</comment>
<dbReference type="Gene3D" id="1.25.40.80">
    <property type="match status" value="1"/>
</dbReference>
<dbReference type="Pfam" id="PF03441">
    <property type="entry name" value="FAD_binding_7"/>
    <property type="match status" value="1"/>
</dbReference>
<dbReference type="Proteomes" id="UP001301388">
    <property type="component" value="Unassembled WGS sequence"/>
</dbReference>
<evidence type="ECO:0000256" key="2">
    <source>
        <dbReference type="ARBA" id="ARBA00022630"/>
    </source>
</evidence>
<dbReference type="InterPro" id="IPR036155">
    <property type="entry name" value="Crypto/Photolyase_N_sf"/>
</dbReference>
<proteinExistence type="inferred from homology"/>
<evidence type="ECO:0000256" key="5">
    <source>
        <dbReference type="RuleBase" id="RU004182"/>
    </source>
</evidence>
<protein>
    <submittedName>
        <fullName evidence="7">FAD-binding domain-containing protein</fullName>
    </submittedName>
</protein>
<dbReference type="PROSITE" id="PS00394">
    <property type="entry name" value="DNA_PHOTOLYASES_1_1"/>
    <property type="match status" value="1"/>
</dbReference>
<dbReference type="Gene3D" id="1.10.579.10">
    <property type="entry name" value="DNA Cyclobutane Dipyrimidine Photolyase, subunit A, domain 3"/>
    <property type="match status" value="1"/>
</dbReference>
<dbReference type="Pfam" id="PF00875">
    <property type="entry name" value="DNA_photolyase"/>
    <property type="match status" value="1"/>
</dbReference>
<keyword evidence="2 5" id="KW-0285">Flavoprotein</keyword>
<dbReference type="EMBL" id="JAYGIE010000111">
    <property type="protein sequence ID" value="MEA5480164.1"/>
    <property type="molecule type" value="Genomic_DNA"/>
</dbReference>
<dbReference type="InterPro" id="IPR014729">
    <property type="entry name" value="Rossmann-like_a/b/a_fold"/>
</dbReference>
<evidence type="ECO:0000256" key="1">
    <source>
        <dbReference type="ARBA" id="ARBA00001974"/>
    </source>
</evidence>
<evidence type="ECO:0000259" key="6">
    <source>
        <dbReference type="PROSITE" id="PS51645"/>
    </source>
</evidence>
<dbReference type="InterPro" id="IPR036134">
    <property type="entry name" value="Crypto/Photolyase_FAD-like_sf"/>
</dbReference>
<keyword evidence="8" id="KW-1185">Reference proteome</keyword>
<keyword evidence="3 5" id="KW-0274">FAD</keyword>
<dbReference type="RefSeq" id="WP_323263239.1">
    <property type="nucleotide sequence ID" value="NZ_JAYGIE010000111.1"/>
</dbReference>
<evidence type="ECO:0000256" key="3">
    <source>
        <dbReference type="ARBA" id="ARBA00022827"/>
    </source>
</evidence>